<dbReference type="AlphaFoldDB" id="A0A392NLH7"/>
<dbReference type="Proteomes" id="UP000265520">
    <property type="component" value="Unassembled WGS sequence"/>
</dbReference>
<proteinExistence type="predicted"/>
<evidence type="ECO:0000259" key="1">
    <source>
        <dbReference type="Pfam" id="PF14111"/>
    </source>
</evidence>
<evidence type="ECO:0000313" key="3">
    <source>
        <dbReference type="Proteomes" id="UP000265520"/>
    </source>
</evidence>
<name>A0A392NLH7_9FABA</name>
<dbReference type="PANTHER" id="PTHR31286:SF171">
    <property type="entry name" value="CCHC-TYPE DOMAIN-CONTAINING PROTEIN"/>
    <property type="match status" value="1"/>
</dbReference>
<feature type="non-terminal residue" evidence="2">
    <location>
        <position position="1"/>
    </location>
</feature>
<dbReference type="PANTHER" id="PTHR31286">
    <property type="entry name" value="GLYCINE-RICH CELL WALL STRUCTURAL PROTEIN 1.8-LIKE"/>
    <property type="match status" value="1"/>
</dbReference>
<dbReference type="EMBL" id="LXQA010042152">
    <property type="protein sequence ID" value="MCI00080.1"/>
    <property type="molecule type" value="Genomic_DNA"/>
</dbReference>
<organism evidence="2 3">
    <name type="scientific">Trifolium medium</name>
    <dbReference type="NCBI Taxonomy" id="97028"/>
    <lineage>
        <taxon>Eukaryota</taxon>
        <taxon>Viridiplantae</taxon>
        <taxon>Streptophyta</taxon>
        <taxon>Embryophyta</taxon>
        <taxon>Tracheophyta</taxon>
        <taxon>Spermatophyta</taxon>
        <taxon>Magnoliopsida</taxon>
        <taxon>eudicotyledons</taxon>
        <taxon>Gunneridae</taxon>
        <taxon>Pentapetalae</taxon>
        <taxon>rosids</taxon>
        <taxon>fabids</taxon>
        <taxon>Fabales</taxon>
        <taxon>Fabaceae</taxon>
        <taxon>Papilionoideae</taxon>
        <taxon>50 kb inversion clade</taxon>
        <taxon>NPAAA clade</taxon>
        <taxon>Hologalegina</taxon>
        <taxon>IRL clade</taxon>
        <taxon>Trifolieae</taxon>
        <taxon>Trifolium</taxon>
    </lineage>
</organism>
<dbReference type="InterPro" id="IPR040256">
    <property type="entry name" value="At4g02000-like"/>
</dbReference>
<dbReference type="InterPro" id="IPR025558">
    <property type="entry name" value="DUF4283"/>
</dbReference>
<sequence length="145" mass="17008">KFDLKEIGNGFFMVKFNTEESKANVIDGVPWKIGDRYLLVRQWTSDFNTEKELFKTMVWARILSLNFVYYDESFLWTLASAIGHPVKVDLDTLRVEYGRFARVCVDIDIRYPATGKIGINGEWYEVQYEEKYFPIDRHSIGTQST</sequence>
<dbReference type="Pfam" id="PF14111">
    <property type="entry name" value="DUF4283"/>
    <property type="match status" value="1"/>
</dbReference>
<evidence type="ECO:0000313" key="2">
    <source>
        <dbReference type="EMBL" id="MCI00080.1"/>
    </source>
</evidence>
<feature type="domain" description="DUF4283" evidence="1">
    <location>
        <begin position="2"/>
        <end position="50"/>
    </location>
</feature>
<protein>
    <recommendedName>
        <fullName evidence="1">DUF4283 domain-containing protein</fullName>
    </recommendedName>
</protein>
<comment type="caution">
    <text evidence="2">The sequence shown here is derived from an EMBL/GenBank/DDBJ whole genome shotgun (WGS) entry which is preliminary data.</text>
</comment>
<reference evidence="2 3" key="1">
    <citation type="journal article" date="2018" name="Front. Plant Sci.">
        <title>Red Clover (Trifolium pratense) and Zigzag Clover (T. medium) - A Picture of Genomic Similarities and Differences.</title>
        <authorList>
            <person name="Dluhosova J."/>
            <person name="Istvanek J."/>
            <person name="Nedelnik J."/>
            <person name="Repkova J."/>
        </authorList>
    </citation>
    <scope>NUCLEOTIDE SEQUENCE [LARGE SCALE GENOMIC DNA]</scope>
    <source>
        <strain evidence="3">cv. 10/8</strain>
        <tissue evidence="2">Leaf</tissue>
    </source>
</reference>
<accession>A0A392NLH7</accession>
<keyword evidence="3" id="KW-1185">Reference proteome</keyword>